<dbReference type="Proteomes" id="UP000177501">
    <property type="component" value="Unassembled WGS sequence"/>
</dbReference>
<dbReference type="Gene3D" id="3.40.50.300">
    <property type="entry name" value="P-loop containing nucleotide triphosphate hydrolases"/>
    <property type="match status" value="1"/>
</dbReference>
<accession>A0A1F8B875</accession>
<dbReference type="InterPro" id="IPR027417">
    <property type="entry name" value="P-loop_NTPase"/>
</dbReference>
<dbReference type="AlphaFoldDB" id="A0A1F8B875"/>
<feature type="domain" description="Mg chelatase-related protein C-terminal" evidence="1">
    <location>
        <begin position="10"/>
        <end position="112"/>
    </location>
</feature>
<dbReference type="InterPro" id="IPR025158">
    <property type="entry name" value="Mg_chelat-rel_C"/>
</dbReference>
<dbReference type="STRING" id="1802514.A2955_01250"/>
<dbReference type="Pfam" id="PF13335">
    <property type="entry name" value="Mg_chelatase_C"/>
    <property type="match status" value="1"/>
</dbReference>
<sequence>MVGESKEKSDSSKVIQKRVQIARNIQTKRFKGTNLPAGKAGIKSNSEMSTRNVKNYCSLSPECRTMMISAASTMNLTARSYFKVIKIARTIADLDGIKEISQNHLAEALQYRPKEDEI</sequence>
<comment type="caution">
    <text evidence="2">The sequence shown here is derived from an EMBL/GenBank/DDBJ whole genome shotgun (WGS) entry which is preliminary data.</text>
</comment>
<evidence type="ECO:0000259" key="1">
    <source>
        <dbReference type="Pfam" id="PF13335"/>
    </source>
</evidence>
<gene>
    <name evidence="2" type="ORF">A2955_01250</name>
</gene>
<proteinExistence type="predicted"/>
<dbReference type="PANTHER" id="PTHR32039:SF7">
    <property type="entry name" value="COMPETENCE PROTEIN COMM"/>
    <property type="match status" value="1"/>
</dbReference>
<evidence type="ECO:0000313" key="2">
    <source>
        <dbReference type="EMBL" id="OGM59548.1"/>
    </source>
</evidence>
<protein>
    <recommendedName>
        <fullName evidence="1">Mg chelatase-related protein C-terminal domain-containing protein</fullName>
    </recommendedName>
</protein>
<dbReference type="PANTHER" id="PTHR32039">
    <property type="entry name" value="MAGNESIUM-CHELATASE SUBUNIT CHLI"/>
    <property type="match status" value="1"/>
</dbReference>
<evidence type="ECO:0000313" key="3">
    <source>
        <dbReference type="Proteomes" id="UP000177501"/>
    </source>
</evidence>
<dbReference type="InterPro" id="IPR045006">
    <property type="entry name" value="CHLI-like"/>
</dbReference>
<name>A0A1F8B875_9BACT</name>
<reference evidence="2 3" key="1">
    <citation type="journal article" date="2016" name="Nat. Commun.">
        <title>Thousands of microbial genomes shed light on interconnected biogeochemical processes in an aquifer system.</title>
        <authorList>
            <person name="Anantharaman K."/>
            <person name="Brown C.T."/>
            <person name="Hug L.A."/>
            <person name="Sharon I."/>
            <person name="Castelle C.J."/>
            <person name="Probst A.J."/>
            <person name="Thomas B.C."/>
            <person name="Singh A."/>
            <person name="Wilkins M.J."/>
            <person name="Karaoz U."/>
            <person name="Brodie E.L."/>
            <person name="Williams K.H."/>
            <person name="Hubbard S.S."/>
            <person name="Banfield J.F."/>
        </authorList>
    </citation>
    <scope>NUCLEOTIDE SEQUENCE [LARGE SCALE GENOMIC DNA]</scope>
</reference>
<organism evidence="2 3">
    <name type="scientific">Candidatus Woesebacteria bacterium RIFCSPLOWO2_01_FULL_37_19</name>
    <dbReference type="NCBI Taxonomy" id="1802514"/>
    <lineage>
        <taxon>Bacteria</taxon>
        <taxon>Candidatus Woeseibacteriota</taxon>
    </lineage>
</organism>
<dbReference type="EMBL" id="MGHA01000031">
    <property type="protein sequence ID" value="OGM59548.1"/>
    <property type="molecule type" value="Genomic_DNA"/>
</dbReference>